<dbReference type="AlphaFoldDB" id="A0A096P819"/>
<dbReference type="GeneID" id="9831089"/>
<name>A0A096P819_OSTTA</name>
<feature type="compositionally biased region" description="Polar residues" evidence="1">
    <location>
        <begin position="1"/>
        <end position="16"/>
    </location>
</feature>
<dbReference type="Proteomes" id="UP000009170">
    <property type="component" value="Unassembled WGS sequence"/>
</dbReference>
<feature type="region of interest" description="Disordered" evidence="1">
    <location>
        <begin position="1"/>
        <end position="28"/>
    </location>
</feature>
<dbReference type="Pfam" id="PF08856">
    <property type="entry name" value="DUF1826"/>
    <property type="match status" value="1"/>
</dbReference>
<evidence type="ECO:0000256" key="1">
    <source>
        <dbReference type="SAM" id="MobiDB-lite"/>
    </source>
</evidence>
<comment type="caution">
    <text evidence="2">The sequence shown here is derived from an EMBL/GenBank/DDBJ whole genome shotgun (WGS) entry which is preliminary data.</text>
</comment>
<evidence type="ECO:0000313" key="3">
    <source>
        <dbReference type="Proteomes" id="UP000009170"/>
    </source>
</evidence>
<sequence>MTLASRVSSVTRAQSRGKSERACGAATRASASTVTRRRSVGTSEDDDFESFRNISEKDVAFIVFERDDVREALSKTNLREYFRTAESFERKARVDADVGGLEVRRALFADATSSEAALDVLCDDIARVVRGFARAVPMDKDERVLVNLSLLRSTLCSRLHVDHTSARCMVTYFGAGTEVLDERTSGIIAKANASGGNVVSDVLKSLAERFAPPRAVRECAVCLLKGERWTYVDGSTSKGQAIVHRSPAIDADNGEWRLTLKLDVESFGCACGHAHDDLI</sequence>
<evidence type="ECO:0000313" key="2">
    <source>
        <dbReference type="EMBL" id="CEG00395.1"/>
    </source>
</evidence>
<dbReference type="RefSeq" id="XP_003083650.2">
    <property type="nucleotide sequence ID" value="XM_003083602.2"/>
</dbReference>
<dbReference type="KEGG" id="ota:OT_ostta16g01880"/>
<dbReference type="InterPro" id="IPR014955">
    <property type="entry name" value="DUF1826"/>
</dbReference>
<proteinExistence type="predicted"/>
<reference evidence="3" key="1">
    <citation type="journal article" date="2006" name="Proc. Natl. Acad. Sci. U.S.A.">
        <title>Genome analysis of the smallest free-living eukaryote Ostreococcus tauri unveils many unique features.</title>
        <authorList>
            <person name="Derelle E."/>
            <person name="Ferraz C."/>
            <person name="Rombauts S."/>
            <person name="Rouze P."/>
            <person name="Worden A.Z."/>
            <person name="Robbens S."/>
            <person name="Partensky F."/>
            <person name="Degroeve S."/>
            <person name="Echeynie S."/>
            <person name="Cooke R."/>
            <person name="Saeys Y."/>
            <person name="Wuyts J."/>
            <person name="Jabbari K."/>
            <person name="Bowler C."/>
            <person name="Panaud O."/>
            <person name="Piegu B."/>
            <person name="Ball S.G."/>
            <person name="Ral J.-P."/>
            <person name="Bouget F.-Y."/>
            <person name="Piganeau G."/>
            <person name="De Baets B."/>
            <person name="Picard A."/>
            <person name="Delseny M."/>
            <person name="Demaille J."/>
            <person name="Van de Peer Y."/>
            <person name="Moreau H."/>
        </authorList>
    </citation>
    <scope>NUCLEOTIDE SEQUENCE [LARGE SCALE GENOMIC DNA]</scope>
    <source>
        <strain evidence="3">OTTH 0595 / CCAP 157/2 / RCC745</strain>
    </source>
</reference>
<gene>
    <name evidence="2" type="ORF">OT_ostta16g01880</name>
</gene>
<organism evidence="2 3">
    <name type="scientific">Ostreococcus tauri</name>
    <name type="common">Marine green alga</name>
    <dbReference type="NCBI Taxonomy" id="70448"/>
    <lineage>
        <taxon>Eukaryota</taxon>
        <taxon>Viridiplantae</taxon>
        <taxon>Chlorophyta</taxon>
        <taxon>Mamiellophyceae</taxon>
        <taxon>Mamiellales</taxon>
        <taxon>Bathycoccaceae</taxon>
        <taxon>Ostreococcus</taxon>
    </lineage>
</organism>
<dbReference type="OrthoDB" id="539419at2759"/>
<reference evidence="2 3" key="2">
    <citation type="journal article" date="2014" name="BMC Genomics">
        <title>An improved genome of the model marine alga Ostreococcus tauri unfolds by assessing Illumina de novo assemblies.</title>
        <authorList>
            <person name="Blanc-Mathieu R."/>
            <person name="Verhelst B."/>
            <person name="Derelle E."/>
            <person name="Rombauts S."/>
            <person name="Bouget F.Y."/>
            <person name="Carre I."/>
            <person name="Chateau A."/>
            <person name="Eyre-Walker A."/>
            <person name="Grimsley N."/>
            <person name="Moreau H."/>
            <person name="Piegu B."/>
            <person name="Rivals E."/>
            <person name="Schackwitz W."/>
            <person name="Van de Peer Y."/>
            <person name="Piganeau G."/>
        </authorList>
    </citation>
    <scope>NUCLEOTIDE SEQUENCE [LARGE SCALE GENOMIC DNA]</scope>
    <source>
        <strain evidence="3">OTTH 0595 / CCAP 157/2 / RCC745</strain>
    </source>
</reference>
<protein>
    <submittedName>
        <fullName evidence="2">Uncharacterized protein</fullName>
    </submittedName>
</protein>
<dbReference type="EMBL" id="CAID01000016">
    <property type="protein sequence ID" value="CEG00395.1"/>
    <property type="molecule type" value="Genomic_DNA"/>
</dbReference>
<accession>A0A096P819</accession>
<keyword evidence="3" id="KW-1185">Reference proteome</keyword>
<dbReference type="InParanoid" id="A0A096P819"/>